<evidence type="ECO:0000313" key="6">
    <source>
        <dbReference type="Proteomes" id="UP000694845"/>
    </source>
</evidence>
<evidence type="ECO:0000256" key="3">
    <source>
        <dbReference type="ARBA" id="ARBA00022801"/>
    </source>
</evidence>
<keyword evidence="2" id="KW-0719">Serine esterase</keyword>
<evidence type="ECO:0000256" key="2">
    <source>
        <dbReference type="ARBA" id="ARBA00022487"/>
    </source>
</evidence>
<evidence type="ECO:0000313" key="7">
    <source>
        <dbReference type="RefSeq" id="XP_022079675.1"/>
    </source>
</evidence>
<dbReference type="Proteomes" id="UP000694845">
    <property type="component" value="Unplaced"/>
</dbReference>
<dbReference type="PANTHER" id="PTHR43918:SF4">
    <property type="entry name" value="CARBOXYLIC ESTER HYDROLASE"/>
    <property type="match status" value="1"/>
</dbReference>
<keyword evidence="6" id="KW-1185">Reference proteome</keyword>
<dbReference type="InterPro" id="IPR002018">
    <property type="entry name" value="CarbesteraseB"/>
</dbReference>
<evidence type="ECO:0000256" key="1">
    <source>
        <dbReference type="ARBA" id="ARBA00005964"/>
    </source>
</evidence>
<name>A0A8B7XIB4_ACAPL</name>
<feature type="chain" id="PRO_5034761801" evidence="4">
    <location>
        <begin position="25"/>
        <end position="360"/>
    </location>
</feature>
<dbReference type="GO" id="GO:0005615">
    <property type="term" value="C:extracellular space"/>
    <property type="evidence" value="ECO:0007669"/>
    <property type="project" value="TreeGrafter"/>
</dbReference>
<sequence length="360" mass="39283">MKTKVGFTCVVLTVLLCFFSKNLGTCQETDWSSTIIHTPLGSLAGVNHHDPDGNLRLTTKKGIPFAKPPVGPLRLSKPKPKEPWQGVLNATDYGLVCPQPPDYSMDGVVLNQTQSEDCLTLNIFVPAMNVSTEALLPVMVWIHGGGFAYEDASVYDLSTIAVHGHVIVVNLNYRLGVLGFLSTGDDSAQGNYGVWDQRLAIQWVKENIVYFHGDADMITIFGESAGGISVGMHAISPVNDRSLFQRVILQSGTASTFFMNSPQEAATRTRQLGRLLQCETVDDSRELMDCLRNTSVDDLLTAAAKLKLEVVQLSPCYPTLDELEENPYPTDLVDGVPHGGELEFLFGDYMKTNPGSLSAQ</sequence>
<dbReference type="GO" id="GO:0005886">
    <property type="term" value="C:plasma membrane"/>
    <property type="evidence" value="ECO:0007669"/>
    <property type="project" value="TreeGrafter"/>
</dbReference>
<dbReference type="InterPro" id="IPR050654">
    <property type="entry name" value="AChE-related_enzymes"/>
</dbReference>
<dbReference type="Pfam" id="PF00135">
    <property type="entry name" value="COesterase"/>
    <property type="match status" value="1"/>
</dbReference>
<dbReference type="InterPro" id="IPR029058">
    <property type="entry name" value="AB_hydrolase_fold"/>
</dbReference>
<dbReference type="KEGG" id="aplc:110973292"/>
<dbReference type="InterPro" id="IPR019819">
    <property type="entry name" value="Carboxylesterase_B_CS"/>
</dbReference>
<dbReference type="PANTHER" id="PTHR43918">
    <property type="entry name" value="ACETYLCHOLINESTERASE"/>
    <property type="match status" value="1"/>
</dbReference>
<proteinExistence type="inferred from homology"/>
<organism evidence="6 7">
    <name type="scientific">Acanthaster planci</name>
    <name type="common">Crown-of-thorns starfish</name>
    <dbReference type="NCBI Taxonomy" id="133434"/>
    <lineage>
        <taxon>Eukaryota</taxon>
        <taxon>Metazoa</taxon>
        <taxon>Echinodermata</taxon>
        <taxon>Eleutherozoa</taxon>
        <taxon>Asterozoa</taxon>
        <taxon>Asteroidea</taxon>
        <taxon>Valvatacea</taxon>
        <taxon>Valvatida</taxon>
        <taxon>Acanthasteridae</taxon>
        <taxon>Acanthaster</taxon>
    </lineage>
</organism>
<protein>
    <submittedName>
        <fullName evidence="7">Inactive carboxylesterase 4</fullName>
    </submittedName>
</protein>
<keyword evidence="4" id="KW-0732">Signal</keyword>
<evidence type="ECO:0000259" key="5">
    <source>
        <dbReference type="Pfam" id="PF00135"/>
    </source>
</evidence>
<dbReference type="GeneID" id="110973292"/>
<reference evidence="7" key="1">
    <citation type="submission" date="2025-08" db="UniProtKB">
        <authorList>
            <consortium name="RefSeq"/>
        </authorList>
    </citation>
    <scope>IDENTIFICATION</scope>
</reference>
<dbReference type="GO" id="GO:0006581">
    <property type="term" value="P:acetylcholine catabolic process"/>
    <property type="evidence" value="ECO:0007669"/>
    <property type="project" value="TreeGrafter"/>
</dbReference>
<gene>
    <name evidence="7" type="primary">LOC110973292</name>
</gene>
<accession>A0A8B7XIB4</accession>
<evidence type="ECO:0000256" key="4">
    <source>
        <dbReference type="SAM" id="SignalP"/>
    </source>
</evidence>
<dbReference type="SUPFAM" id="SSF53474">
    <property type="entry name" value="alpha/beta-Hydrolases"/>
    <property type="match status" value="1"/>
</dbReference>
<dbReference type="RefSeq" id="XP_022079675.1">
    <property type="nucleotide sequence ID" value="XM_022223983.1"/>
</dbReference>
<dbReference type="PROSITE" id="PS00941">
    <property type="entry name" value="CARBOXYLESTERASE_B_2"/>
    <property type="match status" value="1"/>
</dbReference>
<feature type="domain" description="Carboxylesterase type B" evidence="5">
    <location>
        <begin position="33"/>
        <end position="322"/>
    </location>
</feature>
<dbReference type="Gene3D" id="3.40.50.1820">
    <property type="entry name" value="alpha/beta hydrolase"/>
    <property type="match status" value="1"/>
</dbReference>
<dbReference type="AlphaFoldDB" id="A0A8B7XIB4"/>
<comment type="similarity">
    <text evidence="1">Belongs to the type-B carboxylesterase/lipase family.</text>
</comment>
<keyword evidence="3" id="KW-0378">Hydrolase</keyword>
<dbReference type="OMA" id="ITAPWAN"/>
<dbReference type="OrthoDB" id="3200163at2759"/>
<feature type="signal peptide" evidence="4">
    <location>
        <begin position="1"/>
        <end position="24"/>
    </location>
</feature>
<dbReference type="GO" id="GO:0003990">
    <property type="term" value="F:acetylcholinesterase activity"/>
    <property type="evidence" value="ECO:0007669"/>
    <property type="project" value="TreeGrafter"/>
</dbReference>
<dbReference type="GO" id="GO:0019695">
    <property type="term" value="P:choline metabolic process"/>
    <property type="evidence" value="ECO:0007669"/>
    <property type="project" value="TreeGrafter"/>
</dbReference>